<evidence type="ECO:0000256" key="6">
    <source>
        <dbReference type="ARBA" id="ARBA00022490"/>
    </source>
</evidence>
<dbReference type="GO" id="GO:0005737">
    <property type="term" value="C:cytoplasm"/>
    <property type="evidence" value="ECO:0000318"/>
    <property type="project" value="GO_Central"/>
</dbReference>
<dbReference type="STRING" id="28377.ENSACAP00000004664"/>
<keyword evidence="7" id="KW-0524">Neurogenesis</keyword>
<proteinExistence type="inferred from homology"/>
<keyword evidence="14" id="KW-1185">Reference proteome</keyword>
<keyword evidence="8" id="KW-0914">Notch signaling pathway</keyword>
<dbReference type="Bgee" id="ENSACAG00000004792">
    <property type="expression patterns" value="Expressed in kidney and 11 other cell types or tissues"/>
</dbReference>
<dbReference type="GO" id="GO:0005654">
    <property type="term" value="C:nucleoplasm"/>
    <property type="evidence" value="ECO:0007669"/>
    <property type="project" value="Ensembl"/>
</dbReference>
<evidence type="ECO:0000256" key="9">
    <source>
        <dbReference type="ARBA" id="ARBA00023242"/>
    </source>
</evidence>
<dbReference type="GO" id="GO:0007399">
    <property type="term" value="P:nervous system development"/>
    <property type="evidence" value="ECO:0007669"/>
    <property type="project" value="UniProtKB-KW"/>
</dbReference>
<dbReference type="PANTHER" id="PTHR34917">
    <property type="entry name" value="RBPJ-INTERACTING AND TUBULIN-ASSOCIATED PROTEIN 1"/>
    <property type="match status" value="1"/>
</dbReference>
<dbReference type="Proteomes" id="UP000001646">
    <property type="component" value="Unplaced"/>
</dbReference>
<comment type="function">
    <text evidence="10">Tubulin-binding protein that acts as a negative regulator of Notch signaling pathway. Shuttles between the cytoplasm and the nucleus and mediates the nuclear export of RBPJ/RBPSUH, thereby preventing the interaction between RBPJ/RBPSUH and NICD product of Notch proteins (Notch intracellular domain), leading to down-regulate Notch-mediated transcription. May play a role in neurogenesis.</text>
</comment>
<dbReference type="Pfam" id="PF17066">
    <property type="entry name" value="RITA"/>
    <property type="match status" value="1"/>
</dbReference>
<reference evidence="13" key="3">
    <citation type="submission" date="2025-09" db="UniProtKB">
        <authorList>
            <consortium name="Ensembl"/>
        </authorList>
    </citation>
    <scope>IDENTIFICATION</scope>
</reference>
<dbReference type="GeneTree" id="ENSGT00390000013005"/>
<dbReference type="AlphaFoldDB" id="H9G9H4"/>
<protein>
    <recommendedName>
        <fullName evidence="5">RBPJ-interacting and tubulin-associated protein 1</fullName>
    </recommendedName>
    <alternativeName>
        <fullName evidence="11">RBPJ-interacting and tubulin-associated protein</fullName>
    </alternativeName>
</protein>
<dbReference type="PANTHER" id="PTHR34917:SF1">
    <property type="entry name" value="RBPJ-INTERACTING AND TUBULIN-ASSOCIATED PROTEIN 1"/>
    <property type="match status" value="1"/>
</dbReference>
<dbReference type="HOGENOM" id="CLU_062251_0_0_1"/>
<accession>H9G9H4</accession>
<feature type="region of interest" description="Disordered" evidence="12">
    <location>
        <begin position="256"/>
        <end position="275"/>
    </location>
</feature>
<evidence type="ECO:0000256" key="11">
    <source>
        <dbReference type="ARBA" id="ARBA00031318"/>
    </source>
</evidence>
<dbReference type="GO" id="GO:0005634">
    <property type="term" value="C:nucleus"/>
    <property type="evidence" value="ECO:0000318"/>
    <property type="project" value="GO_Central"/>
</dbReference>
<dbReference type="GO" id="GO:0051168">
    <property type="term" value="P:nuclear export"/>
    <property type="evidence" value="ECO:0000318"/>
    <property type="project" value="GO_Central"/>
</dbReference>
<evidence type="ECO:0000256" key="10">
    <source>
        <dbReference type="ARBA" id="ARBA00024957"/>
    </source>
</evidence>
<reference evidence="13" key="2">
    <citation type="submission" date="2025-08" db="UniProtKB">
        <authorList>
            <consortium name="Ensembl"/>
        </authorList>
    </citation>
    <scope>IDENTIFICATION</scope>
</reference>
<evidence type="ECO:0000256" key="7">
    <source>
        <dbReference type="ARBA" id="ARBA00022902"/>
    </source>
</evidence>
<dbReference type="InParanoid" id="H9G9H4"/>
<evidence type="ECO:0000256" key="12">
    <source>
        <dbReference type="SAM" id="MobiDB-lite"/>
    </source>
</evidence>
<dbReference type="GO" id="GO:0005813">
    <property type="term" value="C:centrosome"/>
    <property type="evidence" value="ECO:0007669"/>
    <property type="project" value="Ensembl"/>
</dbReference>
<dbReference type="InterPro" id="IPR031418">
    <property type="entry name" value="RITA1"/>
</dbReference>
<dbReference type="Ensembl" id="ENSACAT00000004770.4">
    <property type="protein sequence ID" value="ENSACAP00000004664.3"/>
    <property type="gene ID" value="ENSACAG00000004792.4"/>
</dbReference>
<dbReference type="GO" id="GO:0007219">
    <property type="term" value="P:Notch signaling pathway"/>
    <property type="evidence" value="ECO:0007669"/>
    <property type="project" value="UniProtKB-KW"/>
</dbReference>
<evidence type="ECO:0000256" key="3">
    <source>
        <dbReference type="ARBA" id="ARBA00010906"/>
    </source>
</evidence>
<evidence type="ECO:0000256" key="2">
    <source>
        <dbReference type="ARBA" id="ARBA00004496"/>
    </source>
</evidence>
<evidence type="ECO:0000313" key="13">
    <source>
        <dbReference type="Ensembl" id="ENSACAP00000004664.3"/>
    </source>
</evidence>
<feature type="region of interest" description="Disordered" evidence="12">
    <location>
        <begin position="281"/>
        <end position="313"/>
    </location>
</feature>
<comment type="subunit">
    <text evidence="4">Interacts with RBPJ/RBPSUH.</text>
</comment>
<evidence type="ECO:0000256" key="4">
    <source>
        <dbReference type="ARBA" id="ARBA00011667"/>
    </source>
</evidence>
<dbReference type="GO" id="GO:0045746">
    <property type="term" value="P:negative regulation of Notch signaling pathway"/>
    <property type="evidence" value="ECO:0000318"/>
    <property type="project" value="GO_Central"/>
</dbReference>
<evidence type="ECO:0000313" key="14">
    <source>
        <dbReference type="Proteomes" id="UP000001646"/>
    </source>
</evidence>
<feature type="region of interest" description="Disordered" evidence="12">
    <location>
        <begin position="101"/>
        <end position="140"/>
    </location>
</feature>
<keyword evidence="6" id="KW-0963">Cytoplasm</keyword>
<gene>
    <name evidence="13" type="primary">RITA1</name>
</gene>
<name>H9G9H4_ANOCA</name>
<organism evidence="13 14">
    <name type="scientific">Anolis carolinensis</name>
    <name type="common">Green anole</name>
    <name type="synonym">American chameleon</name>
    <dbReference type="NCBI Taxonomy" id="28377"/>
    <lineage>
        <taxon>Eukaryota</taxon>
        <taxon>Metazoa</taxon>
        <taxon>Chordata</taxon>
        <taxon>Craniata</taxon>
        <taxon>Vertebrata</taxon>
        <taxon>Euteleostomi</taxon>
        <taxon>Lepidosauria</taxon>
        <taxon>Squamata</taxon>
        <taxon>Bifurcata</taxon>
        <taxon>Unidentata</taxon>
        <taxon>Episquamata</taxon>
        <taxon>Toxicofera</taxon>
        <taxon>Iguania</taxon>
        <taxon>Dactyloidae</taxon>
        <taxon>Anolis</taxon>
    </lineage>
</organism>
<reference evidence="13" key="1">
    <citation type="submission" date="2009-12" db="EMBL/GenBank/DDBJ databases">
        <title>The Genome Sequence of Anolis carolinensis (Green Anole Lizard).</title>
        <authorList>
            <consortium name="The Genome Sequencing Platform"/>
            <person name="Di Palma F."/>
            <person name="Alfoldi J."/>
            <person name="Heiman D."/>
            <person name="Young S."/>
            <person name="Grabherr M."/>
            <person name="Johnson J."/>
            <person name="Lander E.S."/>
            <person name="Lindblad-Toh K."/>
        </authorList>
    </citation>
    <scope>NUCLEOTIDE SEQUENCE [LARGE SCALE GENOMIC DNA]</scope>
    <source>
        <strain evidence="13">JBL SC #1</strain>
    </source>
</reference>
<keyword evidence="9" id="KW-0539">Nucleus</keyword>
<dbReference type="eggNOG" id="ENOG502S61Y">
    <property type="taxonomic scope" value="Eukaryota"/>
</dbReference>
<comment type="similarity">
    <text evidence="3">Belongs to the RITA family.</text>
</comment>
<dbReference type="GO" id="GO:0015631">
    <property type="term" value="F:tubulin binding"/>
    <property type="evidence" value="ECO:0000318"/>
    <property type="project" value="GO_Central"/>
</dbReference>
<feature type="compositionally biased region" description="Polar residues" evidence="12">
    <location>
        <begin position="291"/>
        <end position="305"/>
    </location>
</feature>
<evidence type="ECO:0000256" key="8">
    <source>
        <dbReference type="ARBA" id="ARBA00022976"/>
    </source>
</evidence>
<evidence type="ECO:0000256" key="1">
    <source>
        <dbReference type="ARBA" id="ARBA00004123"/>
    </source>
</evidence>
<feature type="compositionally biased region" description="Basic and acidic residues" evidence="12">
    <location>
        <begin position="195"/>
        <end position="234"/>
    </location>
</feature>
<comment type="subcellular location">
    <subcellularLocation>
        <location evidence="2">Cytoplasm</location>
    </subcellularLocation>
    <subcellularLocation>
        <location evidence="1">Nucleus</location>
    </subcellularLocation>
</comment>
<sequence>MGTGSEGLCPALFGAELLWPKEGPRRRAKREASEALAKRGWLFLLGLGFAGSMKASAELGIAALQFQRQARGPRVKAKASFVDETLFGSSAGRQVPAVEFDPPWAESTAPSPRPLLWSPEVGASPAKGPPSAGTPRKRNKYRLKSHTPSYCDETLFGPKPGEQEWAASWMSGSDVAKLCPLLLTPPSALRDRLALSPRPKETPLRAVHQEKGKEGAGALRRREDAFRRPQESGSDRTNQADLRRRRSCSLTRLCSASDRAPPLANNPRTSTRQDRALLVPSTGSFARPCSQGFSVSTKATRSSDSCKPKPPWK</sequence>
<feature type="region of interest" description="Disordered" evidence="12">
    <location>
        <begin position="195"/>
        <end position="244"/>
    </location>
</feature>
<evidence type="ECO:0000256" key="5">
    <source>
        <dbReference type="ARBA" id="ARBA00014447"/>
    </source>
</evidence>